<dbReference type="EMBL" id="AQHV01000010">
    <property type="protein sequence ID" value="KKB57073.1"/>
    <property type="molecule type" value="Genomic_DNA"/>
</dbReference>
<dbReference type="Proteomes" id="UP000033047">
    <property type="component" value="Unassembled WGS sequence"/>
</dbReference>
<gene>
    <name evidence="2" type="ORF">HMPREF1535_01725</name>
</gene>
<comment type="caution">
    <text evidence="2">The sequence shown here is derived from an EMBL/GenBank/DDBJ whole genome shotgun (WGS) entry which is preliminary data.</text>
</comment>
<evidence type="ECO:0000313" key="2">
    <source>
        <dbReference type="EMBL" id="KKB57073.1"/>
    </source>
</evidence>
<keyword evidence="1" id="KW-1133">Transmembrane helix</keyword>
<dbReference type="HOGENOM" id="CLU_2918452_0_0_10"/>
<sequence length="61" mass="7356">MCLLDCQRRMLQHLPFLLLKVFLHRHTNFNDYTCYLLNVKIFFSSSLLILNLCIFCIMCKI</sequence>
<evidence type="ECO:0000256" key="1">
    <source>
        <dbReference type="SAM" id="Phobius"/>
    </source>
</evidence>
<protein>
    <submittedName>
        <fullName evidence="2">Uncharacterized protein</fullName>
    </submittedName>
</protein>
<evidence type="ECO:0000313" key="3">
    <source>
        <dbReference type="Proteomes" id="UP000033047"/>
    </source>
</evidence>
<organism evidence="2 3">
    <name type="scientific">Parabacteroides goldsteinii DSM 19448 = WAL 12034</name>
    <dbReference type="NCBI Taxonomy" id="927665"/>
    <lineage>
        <taxon>Bacteria</taxon>
        <taxon>Pseudomonadati</taxon>
        <taxon>Bacteroidota</taxon>
        <taxon>Bacteroidia</taxon>
        <taxon>Bacteroidales</taxon>
        <taxon>Tannerellaceae</taxon>
        <taxon>Parabacteroides</taxon>
    </lineage>
</organism>
<dbReference type="AlphaFoldDB" id="A0A0F5JH78"/>
<keyword evidence="1" id="KW-0812">Transmembrane</keyword>
<keyword evidence="1" id="KW-0472">Membrane</keyword>
<reference evidence="2 3" key="1">
    <citation type="submission" date="2013-04" db="EMBL/GenBank/DDBJ databases">
        <title>The Genome Sequence of Parabacteroides goldsteinii DSM 19448.</title>
        <authorList>
            <consortium name="The Broad Institute Genomics Platform"/>
            <person name="Earl A."/>
            <person name="Ward D."/>
            <person name="Feldgarden M."/>
            <person name="Gevers D."/>
            <person name="Martens E."/>
            <person name="Sakamoto M."/>
            <person name="Benno Y."/>
            <person name="Song Y."/>
            <person name="Liu C."/>
            <person name="Lee J."/>
            <person name="Bolanos M."/>
            <person name="Vaisanen M.L."/>
            <person name="Finegold S.M."/>
            <person name="Walker B."/>
            <person name="Young S."/>
            <person name="Zeng Q."/>
            <person name="Gargeya S."/>
            <person name="Fitzgerald M."/>
            <person name="Haas B."/>
            <person name="Abouelleil A."/>
            <person name="Allen A.W."/>
            <person name="Alvarado L."/>
            <person name="Arachchi H.M."/>
            <person name="Berlin A.M."/>
            <person name="Chapman S.B."/>
            <person name="Gainer-Dewar J."/>
            <person name="Goldberg J."/>
            <person name="Griggs A."/>
            <person name="Gujja S."/>
            <person name="Hansen M."/>
            <person name="Howarth C."/>
            <person name="Imamovic A."/>
            <person name="Ireland A."/>
            <person name="Larimer J."/>
            <person name="McCowan C."/>
            <person name="Murphy C."/>
            <person name="Pearson M."/>
            <person name="Poon T.W."/>
            <person name="Priest M."/>
            <person name="Roberts A."/>
            <person name="Saif S."/>
            <person name="Shea T."/>
            <person name="Sisk P."/>
            <person name="Sykes S."/>
            <person name="Wortman J."/>
            <person name="Nusbaum C."/>
            <person name="Birren B."/>
        </authorList>
    </citation>
    <scope>NUCLEOTIDE SEQUENCE [LARGE SCALE GENOMIC DNA]</scope>
    <source>
        <strain evidence="2 3">DSM 19448</strain>
    </source>
</reference>
<accession>A0A0F5JH78</accession>
<proteinExistence type="predicted"/>
<feature type="transmembrane region" description="Helical" evidence="1">
    <location>
        <begin position="41"/>
        <end position="59"/>
    </location>
</feature>
<name>A0A0F5JH78_9BACT</name>